<protein>
    <submittedName>
        <fullName evidence="5">GntR family transcriptional regulator</fullName>
    </submittedName>
</protein>
<dbReference type="PROSITE" id="PS50949">
    <property type="entry name" value="HTH_GNTR"/>
    <property type="match status" value="1"/>
</dbReference>
<accession>A0A9D1R1D6</accession>
<dbReference type="Gene3D" id="1.20.120.530">
    <property type="entry name" value="GntR ligand-binding domain-like"/>
    <property type="match status" value="1"/>
</dbReference>
<evidence type="ECO:0000256" key="3">
    <source>
        <dbReference type="ARBA" id="ARBA00023163"/>
    </source>
</evidence>
<dbReference type="Proteomes" id="UP000824264">
    <property type="component" value="Unassembled WGS sequence"/>
</dbReference>
<dbReference type="GO" id="GO:0003677">
    <property type="term" value="F:DNA binding"/>
    <property type="evidence" value="ECO:0007669"/>
    <property type="project" value="UniProtKB-KW"/>
</dbReference>
<keyword evidence="2" id="KW-0238">DNA-binding</keyword>
<evidence type="ECO:0000256" key="2">
    <source>
        <dbReference type="ARBA" id="ARBA00023125"/>
    </source>
</evidence>
<feature type="domain" description="HTH gntR-type" evidence="4">
    <location>
        <begin position="5"/>
        <end position="72"/>
    </location>
</feature>
<dbReference type="SMART" id="SM00345">
    <property type="entry name" value="HTH_GNTR"/>
    <property type="match status" value="1"/>
</dbReference>
<dbReference type="InterPro" id="IPR000524">
    <property type="entry name" value="Tscrpt_reg_HTH_GntR"/>
</dbReference>
<reference evidence="5" key="2">
    <citation type="submission" date="2021-04" db="EMBL/GenBank/DDBJ databases">
        <authorList>
            <person name="Gilroy R."/>
        </authorList>
    </citation>
    <scope>NUCLEOTIDE SEQUENCE</scope>
    <source>
        <strain evidence="5">ChiSxjej5B17-1746</strain>
    </source>
</reference>
<gene>
    <name evidence="5" type="ORF">H9874_10165</name>
</gene>
<dbReference type="Pfam" id="PF07729">
    <property type="entry name" value="FCD"/>
    <property type="match status" value="1"/>
</dbReference>
<dbReference type="SUPFAM" id="SSF46785">
    <property type="entry name" value="Winged helix' DNA-binding domain"/>
    <property type="match status" value="1"/>
</dbReference>
<dbReference type="PANTHER" id="PTHR43537:SF5">
    <property type="entry name" value="UXU OPERON TRANSCRIPTIONAL REGULATOR"/>
    <property type="match status" value="1"/>
</dbReference>
<dbReference type="AlphaFoldDB" id="A0A9D1R1D6"/>
<dbReference type="SMART" id="SM00895">
    <property type="entry name" value="FCD"/>
    <property type="match status" value="1"/>
</dbReference>
<evidence type="ECO:0000313" key="5">
    <source>
        <dbReference type="EMBL" id="HIW79489.1"/>
    </source>
</evidence>
<keyword evidence="3" id="KW-0804">Transcription</keyword>
<keyword evidence="1" id="KW-0805">Transcription regulation</keyword>
<evidence type="ECO:0000259" key="4">
    <source>
        <dbReference type="PROSITE" id="PS50949"/>
    </source>
</evidence>
<dbReference type="InterPro" id="IPR008920">
    <property type="entry name" value="TF_FadR/GntR_C"/>
</dbReference>
<organism evidence="5 6">
    <name type="scientific">Candidatus Bilophila faecipullorum</name>
    <dbReference type="NCBI Taxonomy" id="2838482"/>
    <lineage>
        <taxon>Bacteria</taxon>
        <taxon>Pseudomonadati</taxon>
        <taxon>Thermodesulfobacteriota</taxon>
        <taxon>Desulfovibrionia</taxon>
        <taxon>Desulfovibrionales</taxon>
        <taxon>Desulfovibrionaceae</taxon>
        <taxon>Bilophila</taxon>
    </lineage>
</organism>
<dbReference type="InterPro" id="IPR036388">
    <property type="entry name" value="WH-like_DNA-bd_sf"/>
</dbReference>
<name>A0A9D1R1D6_9BACT</name>
<dbReference type="InterPro" id="IPR011711">
    <property type="entry name" value="GntR_C"/>
</dbReference>
<dbReference type="InterPro" id="IPR036390">
    <property type="entry name" value="WH_DNA-bd_sf"/>
</dbReference>
<dbReference type="Pfam" id="PF00392">
    <property type="entry name" value="GntR"/>
    <property type="match status" value="1"/>
</dbReference>
<dbReference type="GO" id="GO:0003700">
    <property type="term" value="F:DNA-binding transcription factor activity"/>
    <property type="evidence" value="ECO:0007669"/>
    <property type="project" value="InterPro"/>
</dbReference>
<comment type="caution">
    <text evidence="5">The sequence shown here is derived from an EMBL/GenBank/DDBJ whole genome shotgun (WGS) entry which is preliminary data.</text>
</comment>
<dbReference type="EMBL" id="DXGI01000380">
    <property type="protein sequence ID" value="HIW79489.1"/>
    <property type="molecule type" value="Genomic_DNA"/>
</dbReference>
<evidence type="ECO:0000313" key="6">
    <source>
        <dbReference type="Proteomes" id="UP000824264"/>
    </source>
</evidence>
<dbReference type="PANTHER" id="PTHR43537">
    <property type="entry name" value="TRANSCRIPTIONAL REGULATOR, GNTR FAMILY"/>
    <property type="match status" value="1"/>
</dbReference>
<proteinExistence type="predicted"/>
<evidence type="ECO:0000256" key="1">
    <source>
        <dbReference type="ARBA" id="ARBA00023015"/>
    </source>
</evidence>
<sequence>MKKSTIKSLIAYKMIRDGILSGEFLPGSRLVLSELEQKLGLGRGPIRDALMRLDRSGLIENIPFKGAIVKAPPSLQELEYIYTTRLTIEKLAIAEAMSKANAHHLSSLQKMVNASLKEINIPQNFYFHDRKFHAYLYTIANMPHIQDIINTLNEHIDIFLNTHIYDYDYREESIRHHQNIVNAIREKDAEKLFTNLEANMTIGLKYLHSRLGNKETGHTLSDTETRAALRMDRT</sequence>
<dbReference type="SUPFAM" id="SSF48008">
    <property type="entry name" value="GntR ligand-binding domain-like"/>
    <property type="match status" value="1"/>
</dbReference>
<reference evidence="5" key="1">
    <citation type="journal article" date="2021" name="PeerJ">
        <title>Extensive microbial diversity within the chicken gut microbiome revealed by metagenomics and culture.</title>
        <authorList>
            <person name="Gilroy R."/>
            <person name="Ravi A."/>
            <person name="Getino M."/>
            <person name="Pursley I."/>
            <person name="Horton D.L."/>
            <person name="Alikhan N.F."/>
            <person name="Baker D."/>
            <person name="Gharbi K."/>
            <person name="Hall N."/>
            <person name="Watson M."/>
            <person name="Adriaenssens E.M."/>
            <person name="Foster-Nyarko E."/>
            <person name="Jarju S."/>
            <person name="Secka A."/>
            <person name="Antonio M."/>
            <person name="Oren A."/>
            <person name="Chaudhuri R.R."/>
            <person name="La Ragione R."/>
            <person name="Hildebrand F."/>
            <person name="Pallen M.J."/>
        </authorList>
    </citation>
    <scope>NUCLEOTIDE SEQUENCE</scope>
    <source>
        <strain evidence="5">ChiSxjej5B17-1746</strain>
    </source>
</reference>
<dbReference type="Gene3D" id="1.10.10.10">
    <property type="entry name" value="Winged helix-like DNA-binding domain superfamily/Winged helix DNA-binding domain"/>
    <property type="match status" value="1"/>
</dbReference>